<keyword evidence="4" id="KW-0804">Transcription</keyword>
<evidence type="ECO:0000313" key="8">
    <source>
        <dbReference type="Proteomes" id="UP000516314"/>
    </source>
</evidence>
<dbReference type="GO" id="GO:0005634">
    <property type="term" value="C:nucleus"/>
    <property type="evidence" value="ECO:0007669"/>
    <property type="project" value="UniProtKB-SubCell"/>
</dbReference>
<feature type="compositionally biased region" description="Low complexity" evidence="6">
    <location>
        <begin position="121"/>
        <end position="131"/>
    </location>
</feature>
<dbReference type="PANTHER" id="PTHR31541:SF56">
    <property type="entry name" value="DOMAIN PROTEIN, PUTATIVE (DUF313)-RELATED"/>
    <property type="match status" value="1"/>
</dbReference>
<proteinExistence type="predicted"/>
<gene>
    <name evidence="7" type="ORF">AT9943_LOCUS8303</name>
</gene>
<keyword evidence="3" id="KW-0238">DNA-binding</keyword>
<sequence>MMKSDDRSFSKQRCLTRLREILQKPQTFGRFEVEQISRRQWDVHKEYGTNEDKSFKQLYPPVMSLEYETKKDKSKKKEPRVNSGRVNMQELMYEVVAELPLDSLLERRSITSVLENPNPDSQSSMSSCVSQSKKKRCSVKVEERRPKKGKVVSPLELISTRELFKSDLDKGKARLQVPFNQVKTPDFLTEDETRIIHENAMKIRDDGVPVNLVDPRMNKHALELRKWKMKGNWNYVFVKGWNDVLDANKSNSFKEKDVFPLWSFRSGTGKLCFALTPKIPATALLQENLAVAAMVLLLEVNLVRYRYPFLRQ</sequence>
<dbReference type="Pfam" id="PF03754">
    <property type="entry name" value="At2g31720-like"/>
    <property type="match status" value="1"/>
</dbReference>
<dbReference type="InterPro" id="IPR005508">
    <property type="entry name" value="At2g31720-like"/>
</dbReference>
<keyword evidence="2" id="KW-0805">Transcription regulation</keyword>
<evidence type="ECO:0000256" key="5">
    <source>
        <dbReference type="ARBA" id="ARBA00023242"/>
    </source>
</evidence>
<evidence type="ECO:0000256" key="2">
    <source>
        <dbReference type="ARBA" id="ARBA00023015"/>
    </source>
</evidence>
<comment type="subcellular location">
    <subcellularLocation>
        <location evidence="1">Nucleus</location>
    </subcellularLocation>
</comment>
<evidence type="ECO:0000313" key="7">
    <source>
        <dbReference type="EMBL" id="CAD5320162.1"/>
    </source>
</evidence>
<evidence type="ECO:0000256" key="1">
    <source>
        <dbReference type="ARBA" id="ARBA00004123"/>
    </source>
</evidence>
<reference evidence="7 8" key="1">
    <citation type="submission" date="2020-09" db="EMBL/GenBank/DDBJ databases">
        <authorList>
            <person name="Ashkenazy H."/>
        </authorList>
    </citation>
    <scope>NUCLEOTIDE SEQUENCE [LARGE SCALE GENOMIC DNA]</scope>
    <source>
        <strain evidence="8">cv. Cdm-0</strain>
    </source>
</reference>
<dbReference type="GO" id="GO:0003677">
    <property type="term" value="F:DNA binding"/>
    <property type="evidence" value="ECO:0007669"/>
    <property type="project" value="UniProtKB-KW"/>
</dbReference>
<dbReference type="PANTHER" id="PTHR31541">
    <property type="entry name" value="B3 DOMAIN PLANT PROTEIN-RELATED"/>
    <property type="match status" value="1"/>
</dbReference>
<dbReference type="Gene3D" id="2.40.330.10">
    <property type="entry name" value="DNA-binding pseudobarrel domain"/>
    <property type="match status" value="1"/>
</dbReference>
<accession>A0A7G2ECT1</accession>
<dbReference type="AlphaFoldDB" id="A0A7G2ECT1"/>
<organism evidence="7 8">
    <name type="scientific">Arabidopsis thaliana</name>
    <name type="common">Mouse-ear cress</name>
    <dbReference type="NCBI Taxonomy" id="3702"/>
    <lineage>
        <taxon>Eukaryota</taxon>
        <taxon>Viridiplantae</taxon>
        <taxon>Streptophyta</taxon>
        <taxon>Embryophyta</taxon>
        <taxon>Tracheophyta</taxon>
        <taxon>Spermatophyta</taxon>
        <taxon>Magnoliopsida</taxon>
        <taxon>eudicotyledons</taxon>
        <taxon>Gunneridae</taxon>
        <taxon>Pentapetalae</taxon>
        <taxon>rosids</taxon>
        <taxon>malvids</taxon>
        <taxon>Brassicales</taxon>
        <taxon>Brassicaceae</taxon>
        <taxon>Camelineae</taxon>
        <taxon>Arabidopsis</taxon>
    </lineage>
</organism>
<name>A0A7G2ECT1_ARATH</name>
<feature type="region of interest" description="Disordered" evidence="6">
    <location>
        <begin position="114"/>
        <end position="134"/>
    </location>
</feature>
<dbReference type="SUPFAM" id="SSF101936">
    <property type="entry name" value="DNA-binding pseudobarrel domain"/>
    <property type="match status" value="1"/>
</dbReference>
<protein>
    <submittedName>
        <fullName evidence="7">(thale cress) hypothetical protein</fullName>
    </submittedName>
</protein>
<evidence type="ECO:0000256" key="4">
    <source>
        <dbReference type="ARBA" id="ARBA00023163"/>
    </source>
</evidence>
<evidence type="ECO:0000256" key="6">
    <source>
        <dbReference type="SAM" id="MobiDB-lite"/>
    </source>
</evidence>
<dbReference type="EMBL" id="LR881467">
    <property type="protein sequence ID" value="CAD5320162.1"/>
    <property type="molecule type" value="Genomic_DNA"/>
</dbReference>
<evidence type="ECO:0000256" key="3">
    <source>
        <dbReference type="ARBA" id="ARBA00023125"/>
    </source>
</evidence>
<dbReference type="InterPro" id="IPR015300">
    <property type="entry name" value="DNA-bd_pseudobarrel_sf"/>
</dbReference>
<dbReference type="Proteomes" id="UP000516314">
    <property type="component" value="Chromosome 2"/>
</dbReference>
<keyword evidence="5" id="KW-0539">Nucleus</keyword>